<dbReference type="EMBL" id="CM001221">
    <property type="protein sequence ID" value="AES94155.1"/>
    <property type="molecule type" value="Genomic_DNA"/>
</dbReference>
<reference evidence="1 3" key="2">
    <citation type="journal article" date="2014" name="BMC Genomics">
        <title>An improved genome release (version Mt4.0) for the model legume Medicago truncatula.</title>
        <authorList>
            <person name="Tang H."/>
            <person name="Krishnakumar V."/>
            <person name="Bidwell S."/>
            <person name="Rosen B."/>
            <person name="Chan A."/>
            <person name="Zhou S."/>
            <person name="Gentzbittel L."/>
            <person name="Childs K.L."/>
            <person name="Yandell M."/>
            <person name="Gundlach H."/>
            <person name="Mayer K.F."/>
            <person name="Schwartz D.C."/>
            <person name="Town C.D."/>
        </authorList>
    </citation>
    <scope>GENOME REANNOTATION</scope>
    <source>
        <strain evidence="2 3">cv. Jemalong A17</strain>
    </source>
</reference>
<evidence type="ECO:0000313" key="3">
    <source>
        <dbReference type="Proteomes" id="UP000002051"/>
    </source>
</evidence>
<dbReference type="Proteomes" id="UP000002051">
    <property type="component" value="Chromosome 5"/>
</dbReference>
<sequence length="82" mass="9192">MKQRFDIVPPAFSIGNSSSLNDEEHLFTIFYQFKPNTNNNKPKPAFMPAKDDTKPVLQDLKGLRALGVDHNFGEVLKGGQCK</sequence>
<dbReference type="HOGENOM" id="CLU_2561782_0_0_1"/>
<proteinExistence type="predicted"/>
<dbReference type="EnsemblPlants" id="AES94155">
    <property type="protein sequence ID" value="AES94155"/>
    <property type="gene ID" value="MTR_5g011330"/>
</dbReference>
<reference evidence="1 3" key="1">
    <citation type="journal article" date="2011" name="Nature">
        <title>The Medicago genome provides insight into the evolution of rhizobial symbioses.</title>
        <authorList>
            <person name="Young N.D."/>
            <person name="Debelle F."/>
            <person name="Oldroyd G.E."/>
            <person name="Geurts R."/>
            <person name="Cannon S.B."/>
            <person name="Udvardi M.K."/>
            <person name="Benedito V.A."/>
            <person name="Mayer K.F."/>
            <person name="Gouzy J."/>
            <person name="Schoof H."/>
            <person name="Van de Peer Y."/>
            <person name="Proost S."/>
            <person name="Cook D.R."/>
            <person name="Meyers B.C."/>
            <person name="Spannagl M."/>
            <person name="Cheung F."/>
            <person name="De Mita S."/>
            <person name="Krishnakumar V."/>
            <person name="Gundlach H."/>
            <person name="Zhou S."/>
            <person name="Mudge J."/>
            <person name="Bharti A.K."/>
            <person name="Murray J.D."/>
            <person name="Naoumkina M.A."/>
            <person name="Rosen B."/>
            <person name="Silverstein K.A."/>
            <person name="Tang H."/>
            <person name="Rombauts S."/>
            <person name="Zhao P.X."/>
            <person name="Zhou P."/>
            <person name="Barbe V."/>
            <person name="Bardou P."/>
            <person name="Bechner M."/>
            <person name="Bellec A."/>
            <person name="Berger A."/>
            <person name="Berges H."/>
            <person name="Bidwell S."/>
            <person name="Bisseling T."/>
            <person name="Choisne N."/>
            <person name="Couloux A."/>
            <person name="Denny R."/>
            <person name="Deshpande S."/>
            <person name="Dai X."/>
            <person name="Doyle J.J."/>
            <person name="Dudez A.M."/>
            <person name="Farmer A.D."/>
            <person name="Fouteau S."/>
            <person name="Franken C."/>
            <person name="Gibelin C."/>
            <person name="Gish J."/>
            <person name="Goldstein S."/>
            <person name="Gonzalez A.J."/>
            <person name="Green P.J."/>
            <person name="Hallab A."/>
            <person name="Hartog M."/>
            <person name="Hua A."/>
            <person name="Humphray S.J."/>
            <person name="Jeong D.H."/>
            <person name="Jing Y."/>
            <person name="Jocker A."/>
            <person name="Kenton S.M."/>
            <person name="Kim D.J."/>
            <person name="Klee K."/>
            <person name="Lai H."/>
            <person name="Lang C."/>
            <person name="Lin S."/>
            <person name="Macmil S.L."/>
            <person name="Magdelenat G."/>
            <person name="Matthews L."/>
            <person name="McCorrison J."/>
            <person name="Monaghan E.L."/>
            <person name="Mun J.H."/>
            <person name="Najar F.Z."/>
            <person name="Nicholson C."/>
            <person name="Noirot C."/>
            <person name="O'Bleness M."/>
            <person name="Paule C.R."/>
            <person name="Poulain J."/>
            <person name="Prion F."/>
            <person name="Qin B."/>
            <person name="Qu C."/>
            <person name="Retzel E.F."/>
            <person name="Riddle C."/>
            <person name="Sallet E."/>
            <person name="Samain S."/>
            <person name="Samson N."/>
            <person name="Sanders I."/>
            <person name="Saurat O."/>
            <person name="Scarpelli C."/>
            <person name="Schiex T."/>
            <person name="Segurens B."/>
            <person name="Severin A.J."/>
            <person name="Sherrier D.J."/>
            <person name="Shi R."/>
            <person name="Sims S."/>
            <person name="Singer S.R."/>
            <person name="Sinharoy S."/>
            <person name="Sterck L."/>
            <person name="Viollet A."/>
            <person name="Wang B.B."/>
            <person name="Wang K."/>
            <person name="Wang M."/>
            <person name="Wang X."/>
            <person name="Warfsmann J."/>
            <person name="Weissenbach J."/>
            <person name="White D.D."/>
            <person name="White J.D."/>
            <person name="Wiley G.B."/>
            <person name="Wincker P."/>
            <person name="Xing Y."/>
            <person name="Yang L."/>
            <person name="Yao Z."/>
            <person name="Ying F."/>
            <person name="Zhai J."/>
            <person name="Zhou L."/>
            <person name="Zuber A."/>
            <person name="Denarie J."/>
            <person name="Dixon R.A."/>
            <person name="May G.D."/>
            <person name="Schwartz D.C."/>
            <person name="Rogers J."/>
            <person name="Quetier F."/>
            <person name="Town C.D."/>
            <person name="Roe B.A."/>
        </authorList>
    </citation>
    <scope>NUCLEOTIDE SEQUENCE [LARGE SCALE GENOMIC DNA]</scope>
    <source>
        <strain evidence="1">A17</strain>
        <strain evidence="2 3">cv. Jemalong A17</strain>
    </source>
</reference>
<organism evidence="1 3">
    <name type="scientific">Medicago truncatula</name>
    <name type="common">Barrel medic</name>
    <name type="synonym">Medicago tribuloides</name>
    <dbReference type="NCBI Taxonomy" id="3880"/>
    <lineage>
        <taxon>Eukaryota</taxon>
        <taxon>Viridiplantae</taxon>
        <taxon>Streptophyta</taxon>
        <taxon>Embryophyta</taxon>
        <taxon>Tracheophyta</taxon>
        <taxon>Spermatophyta</taxon>
        <taxon>Magnoliopsida</taxon>
        <taxon>eudicotyledons</taxon>
        <taxon>Gunneridae</taxon>
        <taxon>Pentapetalae</taxon>
        <taxon>rosids</taxon>
        <taxon>fabids</taxon>
        <taxon>Fabales</taxon>
        <taxon>Fabaceae</taxon>
        <taxon>Papilionoideae</taxon>
        <taxon>50 kb inversion clade</taxon>
        <taxon>NPAAA clade</taxon>
        <taxon>Hologalegina</taxon>
        <taxon>IRL clade</taxon>
        <taxon>Trifolieae</taxon>
        <taxon>Medicago</taxon>
    </lineage>
</organism>
<name>G7KEU8_MEDTR</name>
<dbReference type="PaxDb" id="3880-AES94155"/>
<reference evidence="2" key="3">
    <citation type="submission" date="2015-04" db="UniProtKB">
        <authorList>
            <consortium name="EnsemblPlants"/>
        </authorList>
    </citation>
    <scope>IDENTIFICATION</scope>
    <source>
        <strain evidence="2">cv. Jemalong A17</strain>
    </source>
</reference>
<dbReference type="AlphaFoldDB" id="G7KEU8"/>
<keyword evidence="3" id="KW-1185">Reference proteome</keyword>
<evidence type="ECO:0000313" key="2">
    <source>
        <dbReference type="EnsemblPlants" id="AES94155"/>
    </source>
</evidence>
<accession>G7KEU8</accession>
<protein>
    <submittedName>
        <fullName evidence="1 2">Uncharacterized protein</fullName>
    </submittedName>
</protein>
<evidence type="ECO:0000313" key="1">
    <source>
        <dbReference type="EMBL" id="AES94155.1"/>
    </source>
</evidence>
<gene>
    <name evidence="1" type="ordered locus">MTR_5g011330</name>
</gene>